<evidence type="ECO:0000313" key="2">
    <source>
        <dbReference type="Proteomes" id="UP000053097"/>
    </source>
</evidence>
<keyword evidence="2" id="KW-1185">Reference proteome</keyword>
<evidence type="ECO:0000313" key="1">
    <source>
        <dbReference type="EMBL" id="EZA62179.1"/>
    </source>
</evidence>
<reference evidence="1 2" key="1">
    <citation type="journal article" date="2014" name="Curr. Biol.">
        <title>The genome of the clonal raider ant Cerapachys biroi.</title>
        <authorList>
            <person name="Oxley P.R."/>
            <person name="Ji L."/>
            <person name="Fetter-Pruneda I."/>
            <person name="McKenzie S.K."/>
            <person name="Li C."/>
            <person name="Hu H."/>
            <person name="Zhang G."/>
            <person name="Kronauer D.J."/>
        </authorList>
    </citation>
    <scope>NUCLEOTIDE SEQUENCE [LARGE SCALE GENOMIC DNA]</scope>
</reference>
<dbReference type="AlphaFoldDB" id="A0A026X479"/>
<proteinExistence type="predicted"/>
<organism evidence="1 2">
    <name type="scientific">Ooceraea biroi</name>
    <name type="common">Clonal raider ant</name>
    <name type="synonym">Cerapachys biroi</name>
    <dbReference type="NCBI Taxonomy" id="2015173"/>
    <lineage>
        <taxon>Eukaryota</taxon>
        <taxon>Metazoa</taxon>
        <taxon>Ecdysozoa</taxon>
        <taxon>Arthropoda</taxon>
        <taxon>Hexapoda</taxon>
        <taxon>Insecta</taxon>
        <taxon>Pterygota</taxon>
        <taxon>Neoptera</taxon>
        <taxon>Endopterygota</taxon>
        <taxon>Hymenoptera</taxon>
        <taxon>Apocrita</taxon>
        <taxon>Aculeata</taxon>
        <taxon>Formicoidea</taxon>
        <taxon>Formicidae</taxon>
        <taxon>Dorylinae</taxon>
        <taxon>Ooceraea</taxon>
    </lineage>
</organism>
<accession>A0A026X479</accession>
<dbReference type="OMA" id="HNGRYRR"/>
<dbReference type="EMBL" id="KK107027">
    <property type="protein sequence ID" value="EZA62179.1"/>
    <property type="molecule type" value="Genomic_DNA"/>
</dbReference>
<dbReference type="Proteomes" id="UP000053097">
    <property type="component" value="Unassembled WGS sequence"/>
</dbReference>
<protein>
    <submittedName>
        <fullName evidence="1">Uncharacterized protein</fullName>
    </submittedName>
</protein>
<name>A0A026X479_OOCBI</name>
<gene>
    <name evidence="1" type="ORF">X777_05315</name>
</gene>
<sequence length="230" mass="26530">MRYVKQPAWIRVSNLCDRIGGGEGRANRHGSLLPNTIRALVCSPSGCGKTNVVIGLLESLHGVRFENVYVYSKSLEQPKYRYLERLLGSMEEIGYHAFPNSGDVVPPHEAPPHSIFVFDYVACDRQDAMREHFSMGRHSLVDCFYLCQTYARIPNHLLRDNANLLILFRQNGTNLRHVYNDHVNTDMTFEEFVALCRDCWRQRYGFLVIDKDSALHNGRYRRGFNEYAVP</sequence>